<evidence type="ECO:0000256" key="1">
    <source>
        <dbReference type="ARBA" id="ARBA00001946"/>
    </source>
</evidence>
<dbReference type="GO" id="GO:0016787">
    <property type="term" value="F:hydrolase activity"/>
    <property type="evidence" value="ECO:0007669"/>
    <property type="project" value="UniProtKB-KW"/>
</dbReference>
<reference evidence="5 6" key="1">
    <citation type="submission" date="2019-07" db="EMBL/GenBank/DDBJ databases">
        <title>Whole genome shotgun sequence of Halobacillus faecis NBRC 103569.</title>
        <authorList>
            <person name="Hosoyama A."/>
            <person name="Uohara A."/>
            <person name="Ohji S."/>
            <person name="Ichikawa N."/>
        </authorList>
    </citation>
    <scope>NUCLEOTIDE SEQUENCE [LARGE SCALE GENOMIC DNA]</scope>
    <source>
        <strain evidence="5 6">NBRC 103569</strain>
    </source>
</reference>
<dbReference type="InterPro" id="IPR020476">
    <property type="entry name" value="Nudix_hydrolase"/>
</dbReference>
<gene>
    <name evidence="5" type="ORF">HFA01_14330</name>
</gene>
<dbReference type="PRINTS" id="PR00502">
    <property type="entry name" value="NUDIXFAMILY"/>
</dbReference>
<dbReference type="InterPro" id="IPR020084">
    <property type="entry name" value="NUDIX_hydrolase_CS"/>
</dbReference>
<evidence type="ECO:0000313" key="6">
    <source>
        <dbReference type="Proteomes" id="UP000321886"/>
    </source>
</evidence>
<sequence>MARDVRFKVDGQRFNYRAAGILIENDHVLLHKQVNDTYWALPGGGIELGEASEDTIVREMEEELGYAVVVERTVWMAETFFEHRGDDMHEVAFYYLLNTEEAIFREGPFYGLEGERLIYQWIPLADLKEIEVRPPFLGKALRNVPCETSHLVVKG</sequence>
<dbReference type="InterPro" id="IPR015797">
    <property type="entry name" value="NUDIX_hydrolase-like_dom_sf"/>
</dbReference>
<comment type="cofactor">
    <cofactor evidence="1">
        <name>Mg(2+)</name>
        <dbReference type="ChEBI" id="CHEBI:18420"/>
    </cofactor>
</comment>
<name>A0A511WRZ0_9BACI</name>
<feature type="domain" description="Nudix hydrolase" evidence="4">
    <location>
        <begin position="12"/>
        <end position="145"/>
    </location>
</feature>
<dbReference type="PANTHER" id="PTHR43046:SF14">
    <property type="entry name" value="MUTT_NUDIX FAMILY PROTEIN"/>
    <property type="match status" value="1"/>
</dbReference>
<keyword evidence="2 3" id="KW-0378">Hydrolase</keyword>
<comment type="caution">
    <text evidence="5">The sequence shown here is derived from an EMBL/GenBank/DDBJ whole genome shotgun (WGS) entry which is preliminary data.</text>
</comment>
<dbReference type="PROSITE" id="PS00893">
    <property type="entry name" value="NUDIX_BOX"/>
    <property type="match status" value="1"/>
</dbReference>
<dbReference type="EMBL" id="BJYD01000012">
    <property type="protein sequence ID" value="GEN53171.1"/>
    <property type="molecule type" value="Genomic_DNA"/>
</dbReference>
<dbReference type="OrthoDB" id="9804442at2"/>
<dbReference type="Proteomes" id="UP000321886">
    <property type="component" value="Unassembled WGS sequence"/>
</dbReference>
<keyword evidence="6" id="KW-1185">Reference proteome</keyword>
<evidence type="ECO:0000256" key="3">
    <source>
        <dbReference type="RuleBase" id="RU003476"/>
    </source>
</evidence>
<evidence type="ECO:0000256" key="2">
    <source>
        <dbReference type="ARBA" id="ARBA00022801"/>
    </source>
</evidence>
<dbReference type="CDD" id="cd04688">
    <property type="entry name" value="NUDIX_Hydrolase"/>
    <property type="match status" value="1"/>
</dbReference>
<dbReference type="PANTHER" id="PTHR43046">
    <property type="entry name" value="GDP-MANNOSE MANNOSYL HYDROLASE"/>
    <property type="match status" value="1"/>
</dbReference>
<organism evidence="5 6">
    <name type="scientific">Halobacillus faecis</name>
    <dbReference type="NCBI Taxonomy" id="360184"/>
    <lineage>
        <taxon>Bacteria</taxon>
        <taxon>Bacillati</taxon>
        <taxon>Bacillota</taxon>
        <taxon>Bacilli</taxon>
        <taxon>Bacillales</taxon>
        <taxon>Bacillaceae</taxon>
        <taxon>Halobacillus</taxon>
    </lineage>
</organism>
<evidence type="ECO:0000313" key="5">
    <source>
        <dbReference type="EMBL" id="GEN53171.1"/>
    </source>
</evidence>
<evidence type="ECO:0000259" key="4">
    <source>
        <dbReference type="PROSITE" id="PS51462"/>
    </source>
</evidence>
<protein>
    <submittedName>
        <fullName evidence="5">DNA mismatch repair protein MutT</fullName>
    </submittedName>
</protein>
<dbReference type="PROSITE" id="PS51462">
    <property type="entry name" value="NUDIX"/>
    <property type="match status" value="1"/>
</dbReference>
<dbReference type="AlphaFoldDB" id="A0A511WRZ0"/>
<proteinExistence type="inferred from homology"/>
<comment type="similarity">
    <text evidence="3">Belongs to the Nudix hydrolase family.</text>
</comment>
<accession>A0A511WRZ0</accession>
<dbReference type="Gene3D" id="3.90.79.10">
    <property type="entry name" value="Nucleoside Triphosphate Pyrophosphohydrolase"/>
    <property type="match status" value="1"/>
</dbReference>
<dbReference type="RefSeq" id="WP_146814624.1">
    <property type="nucleotide sequence ID" value="NZ_BJYD01000012.1"/>
</dbReference>
<dbReference type="InterPro" id="IPR000086">
    <property type="entry name" value="NUDIX_hydrolase_dom"/>
</dbReference>
<dbReference type="SUPFAM" id="SSF55811">
    <property type="entry name" value="Nudix"/>
    <property type="match status" value="1"/>
</dbReference>
<dbReference type="Pfam" id="PF00293">
    <property type="entry name" value="NUDIX"/>
    <property type="match status" value="1"/>
</dbReference>